<dbReference type="Gene3D" id="1.20.1560.10">
    <property type="entry name" value="ABC transporter type 1, transmembrane domain"/>
    <property type="match status" value="1"/>
</dbReference>
<dbReference type="RefSeq" id="WP_303301314.1">
    <property type="nucleotide sequence ID" value="NZ_BAABDA010000051.1"/>
</dbReference>
<feature type="domain" description="ABC transporter" evidence="8">
    <location>
        <begin position="374"/>
        <end position="607"/>
    </location>
</feature>
<keyword evidence="11" id="KW-1185">Reference proteome</keyword>
<keyword evidence="5 7" id="KW-1133">Transmembrane helix</keyword>
<dbReference type="InterPro" id="IPR036640">
    <property type="entry name" value="ABC1_TM_sf"/>
</dbReference>
<dbReference type="PANTHER" id="PTHR43394">
    <property type="entry name" value="ATP-DEPENDENT PERMEASE MDL1, MITOCHONDRIAL"/>
    <property type="match status" value="1"/>
</dbReference>
<evidence type="ECO:0000259" key="9">
    <source>
        <dbReference type="PROSITE" id="PS50929"/>
    </source>
</evidence>
<comment type="subcellular location">
    <subcellularLocation>
        <location evidence="1">Cell membrane</location>
        <topology evidence="1">Multi-pass membrane protein</topology>
    </subcellularLocation>
</comment>
<dbReference type="Gene3D" id="3.40.50.300">
    <property type="entry name" value="P-loop containing nucleotide triphosphate hydrolases"/>
    <property type="match status" value="1"/>
</dbReference>
<evidence type="ECO:0000256" key="2">
    <source>
        <dbReference type="ARBA" id="ARBA00022692"/>
    </source>
</evidence>
<organism evidence="10 11">
    <name type="scientific">Flavivirga jejuensis</name>
    <dbReference type="NCBI Taxonomy" id="870487"/>
    <lineage>
        <taxon>Bacteria</taxon>
        <taxon>Pseudomonadati</taxon>
        <taxon>Bacteroidota</taxon>
        <taxon>Flavobacteriia</taxon>
        <taxon>Flavobacteriales</taxon>
        <taxon>Flavobacteriaceae</taxon>
        <taxon>Flavivirga</taxon>
    </lineage>
</organism>
<dbReference type="SUPFAM" id="SSF90123">
    <property type="entry name" value="ABC transporter transmembrane region"/>
    <property type="match status" value="1"/>
</dbReference>
<sequence>MGHFVNILRYAKPYKRFAAGHIIANMFFALFGTLSFVALKPMLDVIFKQDKIVPSVKPTWSGIMKIGDFAENYLAYQMNLYTDGDNSKALIFVVGLIIIMFFFKNISGYLANYFLVFLRNGVIRDLRNQVYRKTVELPLSFFSEKRKGDILSRVTSDVLDLQYSFLSVLELIVREPLTIIFTITAMLIISAKLTLFVFVLIPIMGFAISKIGKSLKRKSDRVQKEQGTFLSTLEETLTGLRIIKGFNGEEKFNEKFQESTSRFYHFSNKLLNRQNLASPTSEFLGICIIAIILWYGGNLVLSGDASSNLKGSTFLVYMGLSYNILTPAKAISRGLYSIKRGGAAAERIQEIIDSENPLKDKEGAIEKKGFDTNIIFDDISFKYENEYVLKNFSLAISKGKTVALVGQSGSGKSTIANLITRFYDVNKGKILMDGTDIRDLTTESLRNQLGIVTQDAILFNDSIKNNLKLGNNNATDDEIIEALKVANAWEFVKDLPETIHTNIGDSGNKLSGGQKQRLSIARAVLKSPPVMVLDEATSALDTESERLVQVALENMMKNRTSIVIAHRLSTIQNADEIVVLNKGEIVEQGKHNELISKKGVYYKLVEMQSFE</sequence>
<evidence type="ECO:0000259" key="8">
    <source>
        <dbReference type="PROSITE" id="PS50893"/>
    </source>
</evidence>
<evidence type="ECO:0000256" key="4">
    <source>
        <dbReference type="ARBA" id="ARBA00022840"/>
    </source>
</evidence>
<keyword evidence="6 7" id="KW-0472">Membrane</keyword>
<accession>A0ABT8WLZ8</accession>
<dbReference type="PANTHER" id="PTHR43394:SF1">
    <property type="entry name" value="ATP-BINDING CASSETTE SUB-FAMILY B MEMBER 10, MITOCHONDRIAL"/>
    <property type="match status" value="1"/>
</dbReference>
<gene>
    <name evidence="10" type="ORF">Q4Q40_08270</name>
</gene>
<feature type="transmembrane region" description="Helical" evidence="7">
    <location>
        <begin position="89"/>
        <end position="111"/>
    </location>
</feature>
<comment type="caution">
    <text evidence="10">The sequence shown here is derived from an EMBL/GenBank/DDBJ whole genome shotgun (WGS) entry which is preliminary data.</text>
</comment>
<dbReference type="Pfam" id="PF00664">
    <property type="entry name" value="ABC_membrane"/>
    <property type="match status" value="1"/>
</dbReference>
<dbReference type="InterPro" id="IPR003439">
    <property type="entry name" value="ABC_transporter-like_ATP-bd"/>
</dbReference>
<dbReference type="GO" id="GO:0005524">
    <property type="term" value="F:ATP binding"/>
    <property type="evidence" value="ECO:0007669"/>
    <property type="project" value="UniProtKB-KW"/>
</dbReference>
<protein>
    <submittedName>
        <fullName evidence="10">ABC transporter ATP-binding protein</fullName>
    </submittedName>
</protein>
<dbReference type="InterPro" id="IPR003593">
    <property type="entry name" value="AAA+_ATPase"/>
</dbReference>
<feature type="transmembrane region" description="Helical" evidence="7">
    <location>
        <begin position="18"/>
        <end position="39"/>
    </location>
</feature>
<dbReference type="PROSITE" id="PS50893">
    <property type="entry name" value="ABC_TRANSPORTER_2"/>
    <property type="match status" value="1"/>
</dbReference>
<evidence type="ECO:0000256" key="3">
    <source>
        <dbReference type="ARBA" id="ARBA00022741"/>
    </source>
</evidence>
<dbReference type="Proteomes" id="UP001176806">
    <property type="component" value="Unassembled WGS sequence"/>
</dbReference>
<dbReference type="Pfam" id="PF00005">
    <property type="entry name" value="ABC_tran"/>
    <property type="match status" value="1"/>
</dbReference>
<evidence type="ECO:0000256" key="7">
    <source>
        <dbReference type="SAM" id="Phobius"/>
    </source>
</evidence>
<dbReference type="CDD" id="cd18552">
    <property type="entry name" value="ABC_6TM_MsbA_like"/>
    <property type="match status" value="1"/>
</dbReference>
<keyword evidence="3" id="KW-0547">Nucleotide-binding</keyword>
<evidence type="ECO:0000256" key="6">
    <source>
        <dbReference type="ARBA" id="ARBA00023136"/>
    </source>
</evidence>
<evidence type="ECO:0000256" key="5">
    <source>
        <dbReference type="ARBA" id="ARBA00022989"/>
    </source>
</evidence>
<dbReference type="SUPFAM" id="SSF52540">
    <property type="entry name" value="P-loop containing nucleoside triphosphate hydrolases"/>
    <property type="match status" value="1"/>
</dbReference>
<name>A0ABT8WLZ8_9FLAO</name>
<evidence type="ECO:0000313" key="10">
    <source>
        <dbReference type="EMBL" id="MDO5974177.1"/>
    </source>
</evidence>
<feature type="domain" description="ABC transmembrane type-1" evidence="9">
    <location>
        <begin position="22"/>
        <end position="340"/>
    </location>
</feature>
<dbReference type="InterPro" id="IPR039421">
    <property type="entry name" value="Type_1_exporter"/>
</dbReference>
<dbReference type="SMART" id="SM00382">
    <property type="entry name" value="AAA"/>
    <property type="match status" value="1"/>
</dbReference>
<proteinExistence type="predicted"/>
<dbReference type="PROSITE" id="PS00211">
    <property type="entry name" value="ABC_TRANSPORTER_1"/>
    <property type="match status" value="1"/>
</dbReference>
<evidence type="ECO:0000256" key="1">
    <source>
        <dbReference type="ARBA" id="ARBA00004651"/>
    </source>
</evidence>
<dbReference type="InterPro" id="IPR027417">
    <property type="entry name" value="P-loop_NTPase"/>
</dbReference>
<evidence type="ECO:0000313" key="11">
    <source>
        <dbReference type="Proteomes" id="UP001176806"/>
    </source>
</evidence>
<dbReference type="PROSITE" id="PS50929">
    <property type="entry name" value="ABC_TM1F"/>
    <property type="match status" value="1"/>
</dbReference>
<dbReference type="EMBL" id="JAUOEL010000002">
    <property type="protein sequence ID" value="MDO5974177.1"/>
    <property type="molecule type" value="Genomic_DNA"/>
</dbReference>
<feature type="transmembrane region" description="Helical" evidence="7">
    <location>
        <begin position="179"/>
        <end position="208"/>
    </location>
</feature>
<reference evidence="10" key="1">
    <citation type="submission" date="2023-07" db="EMBL/GenBank/DDBJ databases">
        <title>Two novel species in the genus Flavivirga.</title>
        <authorList>
            <person name="Kwon K."/>
        </authorList>
    </citation>
    <scope>NUCLEOTIDE SEQUENCE</scope>
    <source>
        <strain evidence="10">KACC 14158</strain>
    </source>
</reference>
<keyword evidence="2 7" id="KW-0812">Transmembrane</keyword>
<dbReference type="InterPro" id="IPR017871">
    <property type="entry name" value="ABC_transporter-like_CS"/>
</dbReference>
<dbReference type="InterPro" id="IPR011527">
    <property type="entry name" value="ABC1_TM_dom"/>
</dbReference>
<keyword evidence="4 10" id="KW-0067">ATP-binding</keyword>